<evidence type="ECO:0000256" key="1">
    <source>
        <dbReference type="SAM" id="MobiDB-lite"/>
    </source>
</evidence>
<dbReference type="WormBase" id="R04D3.2">
    <property type="protein sequence ID" value="CE06223"/>
    <property type="gene ID" value="WBGene00011010"/>
</dbReference>
<proteinExistence type="evidence at protein level"/>
<feature type="signal peptide" evidence="2">
    <location>
        <begin position="1"/>
        <end position="17"/>
    </location>
</feature>
<dbReference type="PaxDb" id="6239-R04D3.2"/>
<feature type="compositionally biased region" description="Basic and acidic residues" evidence="1">
    <location>
        <begin position="220"/>
        <end position="230"/>
    </location>
</feature>
<evidence type="ECO:0000256" key="2">
    <source>
        <dbReference type="SAM" id="SignalP"/>
    </source>
</evidence>
<dbReference type="CTD" id="181451"/>
<protein>
    <submittedName>
        <fullName evidence="3">Uncharacterized protein</fullName>
    </submittedName>
</protein>
<feature type="compositionally biased region" description="Acidic residues" evidence="1">
    <location>
        <begin position="306"/>
        <end position="319"/>
    </location>
</feature>
<feature type="chain" id="PRO_5004199648" evidence="2">
    <location>
        <begin position="18"/>
        <end position="406"/>
    </location>
</feature>
<dbReference type="PANTHER" id="PTHR21449">
    <property type="entry name" value="PROTEIN CBG05271-RELATED"/>
    <property type="match status" value="1"/>
</dbReference>
<evidence type="ECO:0000313" key="3">
    <source>
        <dbReference type="EMBL" id="CAA94162.1"/>
    </source>
</evidence>
<dbReference type="EMBL" id="BX284606">
    <property type="protein sequence ID" value="CAA94162.1"/>
    <property type="molecule type" value="Genomic_DNA"/>
</dbReference>
<feature type="compositionally biased region" description="Acidic residues" evidence="1">
    <location>
        <begin position="364"/>
        <end position="377"/>
    </location>
</feature>
<dbReference type="Bgee" id="WBGene00011010">
    <property type="expression patterns" value="Expressed in embryo and 4 other cell types or tissues"/>
</dbReference>
<dbReference type="STRING" id="6239.R04D3.2.1"/>
<dbReference type="OMA" id="DESKPRM"/>
<dbReference type="PhylomeDB" id="Q21712"/>
<keyword evidence="4" id="KW-1185">Reference proteome</keyword>
<evidence type="ECO:0007829" key="6">
    <source>
        <dbReference type="PeptideAtlas" id="Q21712"/>
    </source>
</evidence>
<feature type="compositionally biased region" description="Acidic residues" evidence="1">
    <location>
        <begin position="270"/>
        <end position="280"/>
    </location>
</feature>
<reference evidence="3 4" key="1">
    <citation type="journal article" date="1998" name="Science">
        <title>Genome sequence of the nematode C. elegans: a platform for investigating biology.</title>
        <authorList>
            <consortium name="The C. elegans sequencing consortium"/>
            <person name="Sulson J.E."/>
            <person name="Waterston R."/>
        </authorList>
    </citation>
    <scope>NUCLEOTIDE SEQUENCE [LARGE SCALE GENOMIC DNA]</scope>
    <source>
        <strain evidence="3 4">Bristol N2</strain>
    </source>
</reference>
<gene>
    <name evidence="3" type="ORF">CELE_R04D3.2</name>
    <name evidence="3 5" type="ORF">R04D3.2</name>
</gene>
<dbReference type="GeneID" id="181451"/>
<dbReference type="AlphaFoldDB" id="Q21712"/>
<dbReference type="KEGG" id="cel:CELE_R04D3.2"/>
<dbReference type="RefSeq" id="NP_510208.1">
    <property type="nucleotide sequence ID" value="NM_077807.4"/>
</dbReference>
<dbReference type="PeptideAtlas" id="Q21712"/>
<dbReference type="OrthoDB" id="5872607at2759"/>
<evidence type="ECO:0000313" key="5">
    <source>
        <dbReference type="WormBase" id="R04D3.2"/>
    </source>
</evidence>
<dbReference type="eggNOG" id="ENOG502TDGU">
    <property type="taxonomic scope" value="Eukaryota"/>
</dbReference>
<name>Q21712_CAEEL</name>
<dbReference type="Proteomes" id="UP000001940">
    <property type="component" value="Chromosome X"/>
</dbReference>
<keyword evidence="6" id="KW-1267">Proteomics identification</keyword>
<dbReference type="AGR" id="WB:WBGene00011010"/>
<sequence>MAFYRFLLMALPMMVSAAVSIDCSRENSCFGEPYGCSPNAGCNSLFQFDTDHNLHLYIRNFTDMNGYAAFAVNRRPDEIIEYLVCLPHQGQRLRAHAELGGTVLVTEQNLTGVVESLGNNDFRCTFATSELPSNFEQEQLLFISKGTFVDSLIIHDGIQLFNLNDDEYSVDGPEEVFATPSIHYIGSPIRRNAMEDVLASNDLKALSDAINNLPGSYNSKSDRNSKKLAESDTEVGDDPVYRRKKDDNEDSAEEKKSYRRGTPKGRQEEPENDYEDEEREEKESRQKSRRSNNSRSHSTREHFQEDESDNENEDNEEDESKPRMTNRRSRNEDEDDFFDDEDDSKPQRNPKARRGNEKNFDNADSYDEVENDDDYDNLDNSGNGVDERKRIVRHMIAIFFPFVLMF</sequence>
<dbReference type="HOGENOM" id="CLU_041594_1_0_1"/>
<dbReference type="InParanoid" id="Q21712"/>
<evidence type="ECO:0000313" key="4">
    <source>
        <dbReference type="Proteomes" id="UP000001940"/>
    </source>
</evidence>
<dbReference type="PANTHER" id="PTHR21449:SF5">
    <property type="entry name" value="CUB DOMAIN-CONTAINING PROTEIN-RELATED"/>
    <property type="match status" value="1"/>
</dbReference>
<accession>Q21712</accession>
<dbReference type="FunCoup" id="Q21712">
    <property type="interactions" value="1559"/>
</dbReference>
<organism evidence="3 4">
    <name type="scientific">Caenorhabditis elegans</name>
    <dbReference type="NCBI Taxonomy" id="6239"/>
    <lineage>
        <taxon>Eukaryota</taxon>
        <taxon>Metazoa</taxon>
        <taxon>Ecdysozoa</taxon>
        <taxon>Nematoda</taxon>
        <taxon>Chromadorea</taxon>
        <taxon>Rhabditida</taxon>
        <taxon>Rhabditina</taxon>
        <taxon>Rhabditomorpha</taxon>
        <taxon>Rhabditoidea</taxon>
        <taxon>Rhabditidae</taxon>
        <taxon>Peloderinae</taxon>
        <taxon>Caenorhabditis</taxon>
    </lineage>
</organism>
<dbReference type="PIR" id="T23898">
    <property type="entry name" value="T23898"/>
</dbReference>
<keyword evidence="2" id="KW-0732">Signal</keyword>
<dbReference type="UCSC" id="R04D3.2">
    <property type="organism name" value="c. elegans"/>
</dbReference>
<feature type="region of interest" description="Disordered" evidence="1">
    <location>
        <begin position="212"/>
        <end position="384"/>
    </location>
</feature>
<feature type="compositionally biased region" description="Acidic residues" evidence="1">
    <location>
        <begin position="332"/>
        <end position="343"/>
    </location>
</feature>